<evidence type="ECO:0000256" key="5">
    <source>
        <dbReference type="HAMAP-Rule" id="MF_00265"/>
    </source>
</evidence>
<organism evidence="7 8">
    <name type="scientific">Thermococcus guaymasensis DSM 11113</name>
    <dbReference type="NCBI Taxonomy" id="1432656"/>
    <lineage>
        <taxon>Archaea</taxon>
        <taxon>Methanobacteriati</taxon>
        <taxon>Methanobacteriota</taxon>
        <taxon>Thermococci</taxon>
        <taxon>Thermococcales</taxon>
        <taxon>Thermococcaceae</taxon>
        <taxon>Thermococcus</taxon>
    </lineage>
</organism>
<dbReference type="PANTHER" id="PTHR39677:SF4">
    <property type="entry name" value="RIBONUCLEASE VAPC6"/>
    <property type="match status" value="1"/>
</dbReference>
<protein>
    <recommendedName>
        <fullName evidence="5">Ribonuclease VapC</fullName>
        <shortName evidence="5">RNase VapC</shortName>
        <ecNumber evidence="5">3.1.-.-</ecNumber>
    </recommendedName>
    <alternativeName>
        <fullName evidence="5">Putative toxin VapC</fullName>
    </alternativeName>
</protein>
<dbReference type="InterPro" id="IPR022907">
    <property type="entry name" value="VapC_family"/>
</dbReference>
<comment type="cofactor">
    <cofactor evidence="5">
        <name>Mg(2+)</name>
        <dbReference type="ChEBI" id="CHEBI:18420"/>
    </cofactor>
</comment>
<dbReference type="GeneID" id="27135588"/>
<dbReference type="EC" id="3.1.-.-" evidence="5"/>
<dbReference type="AlphaFoldDB" id="A0A0X1KLG9"/>
<dbReference type="SUPFAM" id="SSF88723">
    <property type="entry name" value="PIN domain-like"/>
    <property type="match status" value="1"/>
</dbReference>
<dbReference type="KEGG" id="tgy:X802_07955"/>
<evidence type="ECO:0000259" key="6">
    <source>
        <dbReference type="SMART" id="SM00670"/>
    </source>
</evidence>
<dbReference type="Pfam" id="PF01850">
    <property type="entry name" value="PIN"/>
    <property type="match status" value="1"/>
</dbReference>
<evidence type="ECO:0000256" key="1">
    <source>
        <dbReference type="ARBA" id="ARBA00022649"/>
    </source>
</evidence>
<feature type="binding site" evidence="5">
    <location>
        <position position="7"/>
    </location>
    <ligand>
        <name>Mg(2+)</name>
        <dbReference type="ChEBI" id="CHEBI:18420"/>
    </ligand>
</feature>
<reference evidence="7 8" key="1">
    <citation type="submission" date="2014-01" db="EMBL/GenBank/DDBJ databases">
        <title>Genome sequencing of Thermococcus guaymasensis.</title>
        <authorList>
            <person name="Zhang X."/>
            <person name="Alvare G."/>
            <person name="Fristensky B."/>
            <person name="Chen L."/>
            <person name="Suen T."/>
            <person name="Chen Q."/>
            <person name="Ma K."/>
        </authorList>
    </citation>
    <scope>NUCLEOTIDE SEQUENCE [LARGE SCALE GENOMIC DNA]</scope>
    <source>
        <strain evidence="7 8">DSM 11113</strain>
    </source>
</reference>
<evidence type="ECO:0000313" key="7">
    <source>
        <dbReference type="EMBL" id="AJC72104.1"/>
    </source>
</evidence>
<dbReference type="GO" id="GO:0000287">
    <property type="term" value="F:magnesium ion binding"/>
    <property type="evidence" value="ECO:0007669"/>
    <property type="project" value="UniProtKB-UniRule"/>
</dbReference>
<keyword evidence="3 5" id="KW-0479">Metal-binding</keyword>
<name>A0A0X1KLG9_9EURY</name>
<evidence type="ECO:0000313" key="8">
    <source>
        <dbReference type="Proteomes" id="UP000062043"/>
    </source>
</evidence>
<keyword evidence="8" id="KW-1185">Reference proteome</keyword>
<feature type="domain" description="PIN" evidence="6">
    <location>
        <begin position="2"/>
        <end position="133"/>
    </location>
</feature>
<accession>A0A0X1KLG9</accession>
<keyword evidence="4 5" id="KW-0378">Hydrolase</keyword>
<dbReference type="RefSeq" id="WP_062372530.1">
    <property type="nucleotide sequence ID" value="NZ_CP007140.1"/>
</dbReference>
<dbReference type="SMART" id="SM00670">
    <property type="entry name" value="PINc"/>
    <property type="match status" value="1"/>
</dbReference>
<dbReference type="PANTHER" id="PTHR39677">
    <property type="entry name" value="RIBONUCLEASE VAPC6"/>
    <property type="match status" value="1"/>
</dbReference>
<keyword evidence="5" id="KW-0460">Magnesium</keyword>
<keyword evidence="2 5" id="KW-0540">Nuclease</keyword>
<keyword evidence="1 5" id="KW-1277">Toxin-antitoxin system</keyword>
<dbReference type="HAMAP" id="MF_00265">
    <property type="entry name" value="VapC_Nob1"/>
    <property type="match status" value="1"/>
</dbReference>
<evidence type="ECO:0000256" key="4">
    <source>
        <dbReference type="ARBA" id="ARBA00022801"/>
    </source>
</evidence>
<evidence type="ECO:0000256" key="3">
    <source>
        <dbReference type="ARBA" id="ARBA00022723"/>
    </source>
</evidence>
<dbReference type="EMBL" id="CP007140">
    <property type="protein sequence ID" value="AJC72104.1"/>
    <property type="molecule type" value="Genomic_DNA"/>
</dbReference>
<gene>
    <name evidence="5" type="primary">vapC</name>
    <name evidence="7" type="ORF">X802_07955</name>
</gene>
<feature type="binding site" evidence="5">
    <location>
        <position position="110"/>
    </location>
    <ligand>
        <name>Mg(2+)</name>
        <dbReference type="ChEBI" id="CHEBI:18420"/>
    </ligand>
</feature>
<dbReference type="GO" id="GO:0004540">
    <property type="term" value="F:RNA nuclease activity"/>
    <property type="evidence" value="ECO:0007669"/>
    <property type="project" value="InterPro"/>
</dbReference>
<dbReference type="CDD" id="cd18677">
    <property type="entry name" value="PIN_MjVapC2-VapC6_like"/>
    <property type="match status" value="1"/>
</dbReference>
<dbReference type="OrthoDB" id="93300at2157"/>
<comment type="similarity">
    <text evidence="5">Belongs to the PINc/VapC protein family.</text>
</comment>
<dbReference type="STRING" id="1432656.X802_07955"/>
<dbReference type="PATRIC" id="fig|1432656.3.peg.1552"/>
<evidence type="ECO:0000256" key="2">
    <source>
        <dbReference type="ARBA" id="ARBA00022722"/>
    </source>
</evidence>
<dbReference type="InterPro" id="IPR002716">
    <property type="entry name" value="PIN_dom"/>
</dbReference>
<sequence length="158" mass="17896">MRSYLVDSSVILETLKGNPKAGNLLKSLENEAKFINAVIFSEVLFIFLKNITGKSYLTLRGNRKEIGAHRARILRLYRFLRENFVEVPLTEEISDMAFKMVLTYALLPNDALILATAKFYDLTLVTLDSDFVDAAKSEGIKIVIGNSFNETERNVQKD</sequence>
<proteinExistence type="inferred from homology"/>
<dbReference type="Proteomes" id="UP000062043">
    <property type="component" value="Chromosome"/>
</dbReference>
<dbReference type="GO" id="GO:0090729">
    <property type="term" value="F:toxin activity"/>
    <property type="evidence" value="ECO:0007669"/>
    <property type="project" value="UniProtKB-KW"/>
</dbReference>
<dbReference type="Gene3D" id="3.40.50.1010">
    <property type="entry name" value="5'-nuclease"/>
    <property type="match status" value="1"/>
</dbReference>
<dbReference type="InterPro" id="IPR029060">
    <property type="entry name" value="PIN-like_dom_sf"/>
</dbReference>
<dbReference type="GO" id="GO:0016787">
    <property type="term" value="F:hydrolase activity"/>
    <property type="evidence" value="ECO:0007669"/>
    <property type="project" value="UniProtKB-KW"/>
</dbReference>
<keyword evidence="5" id="KW-0800">Toxin</keyword>
<comment type="function">
    <text evidence="5">Toxic component of a toxin-antitoxin (TA) system. An RNase.</text>
</comment>